<reference evidence="1" key="1">
    <citation type="submission" date="2022-11" db="EMBL/GenBank/DDBJ databases">
        <authorList>
            <person name="Hyden B.L."/>
            <person name="Feng K."/>
            <person name="Yates T."/>
            <person name="Jawdy S."/>
            <person name="Smart L.B."/>
            <person name="Muchero W."/>
        </authorList>
    </citation>
    <scope>NUCLEOTIDE SEQUENCE</scope>
    <source>
        <tissue evidence="1">Shoot tip</tissue>
    </source>
</reference>
<sequence length="113" mass="13043">MYCFWKCCCVTLPNSVMALQEIPHKWDGTNFFVLQPLKSMEESTSLGAYNLGREHLVLRMPTIVQHHGRPVLPRIHSLHRPIHFCGLFWSIVVLHTHDGKLIISQIPQFLNVS</sequence>
<dbReference type="AlphaFoldDB" id="A0A9Q0V9D3"/>
<comment type="caution">
    <text evidence="1">The sequence shown here is derived from an EMBL/GenBank/DDBJ whole genome shotgun (WGS) entry which is preliminary data.</text>
</comment>
<dbReference type="EMBL" id="JAPFFK010000009">
    <property type="protein sequence ID" value="KAJ6744111.1"/>
    <property type="molecule type" value="Genomic_DNA"/>
</dbReference>
<proteinExistence type="predicted"/>
<name>A0A9Q0V9D3_SALPP</name>
<gene>
    <name evidence="1" type="ORF">OIU79_030429</name>
</gene>
<protein>
    <submittedName>
        <fullName evidence="1">Uncharacterized protein</fullName>
    </submittedName>
</protein>
<evidence type="ECO:0000313" key="1">
    <source>
        <dbReference type="EMBL" id="KAJ6744111.1"/>
    </source>
</evidence>
<evidence type="ECO:0000313" key="2">
    <source>
        <dbReference type="Proteomes" id="UP001151532"/>
    </source>
</evidence>
<reference evidence="1" key="2">
    <citation type="journal article" date="2023" name="Int. J. Mol. Sci.">
        <title>De Novo Assembly and Annotation of 11 Diverse Shrub Willow (Salix) Genomes Reveals Novel Gene Organization in Sex-Linked Regions.</title>
        <authorList>
            <person name="Hyden B."/>
            <person name="Feng K."/>
            <person name="Yates T.B."/>
            <person name="Jawdy S."/>
            <person name="Cereghino C."/>
            <person name="Smart L.B."/>
            <person name="Muchero W."/>
        </authorList>
    </citation>
    <scope>NUCLEOTIDE SEQUENCE</scope>
    <source>
        <tissue evidence="1">Shoot tip</tissue>
    </source>
</reference>
<dbReference type="Proteomes" id="UP001151532">
    <property type="component" value="Chromosome 19"/>
</dbReference>
<keyword evidence="2" id="KW-1185">Reference proteome</keyword>
<organism evidence="1 2">
    <name type="scientific">Salix purpurea</name>
    <name type="common">Purple osier willow</name>
    <dbReference type="NCBI Taxonomy" id="77065"/>
    <lineage>
        <taxon>Eukaryota</taxon>
        <taxon>Viridiplantae</taxon>
        <taxon>Streptophyta</taxon>
        <taxon>Embryophyta</taxon>
        <taxon>Tracheophyta</taxon>
        <taxon>Spermatophyta</taxon>
        <taxon>Magnoliopsida</taxon>
        <taxon>eudicotyledons</taxon>
        <taxon>Gunneridae</taxon>
        <taxon>Pentapetalae</taxon>
        <taxon>rosids</taxon>
        <taxon>fabids</taxon>
        <taxon>Malpighiales</taxon>
        <taxon>Salicaceae</taxon>
        <taxon>Saliceae</taxon>
        <taxon>Salix</taxon>
    </lineage>
</organism>
<accession>A0A9Q0V9D3</accession>